<protein>
    <submittedName>
        <fullName evidence="3">Uncharacterized protein</fullName>
    </submittedName>
</protein>
<dbReference type="AlphaFoldDB" id="A0A916NUH8"/>
<comment type="caution">
    <text evidence="3">The sequence shown here is derived from an EMBL/GenBank/DDBJ whole genome shotgun (WGS) entry which is preliminary data.</text>
</comment>
<evidence type="ECO:0000313" key="4">
    <source>
        <dbReference type="Proteomes" id="UP000693892"/>
    </source>
</evidence>
<name>A0A916NUH8_9MICO</name>
<feature type="transmembrane region" description="Helical" evidence="2">
    <location>
        <begin position="185"/>
        <end position="202"/>
    </location>
</feature>
<feature type="region of interest" description="Disordered" evidence="1">
    <location>
        <begin position="296"/>
        <end position="337"/>
    </location>
</feature>
<feature type="transmembrane region" description="Helical" evidence="2">
    <location>
        <begin position="56"/>
        <end position="77"/>
    </location>
</feature>
<evidence type="ECO:0000256" key="1">
    <source>
        <dbReference type="SAM" id="MobiDB-lite"/>
    </source>
</evidence>
<dbReference type="Proteomes" id="UP000693892">
    <property type="component" value="Unassembled WGS sequence"/>
</dbReference>
<keyword evidence="2" id="KW-0812">Transmembrane</keyword>
<sequence length="337" mass="36344">MTEESKPAASKPRKKVVRAAPAAEGRSTAEPGADGAADRTWKATPEAKGRARTKRIIAGVLWLVAIALQAFAIFGLLNTPARTRIAQQFDWNSGVQQGADGSPVVSFPGWAFWWIIGILVINAILCIIAGYLWKGANRLDPASRKDKVRFFVQNQLGAIIPILAFLPLIILIFLNKDMDKKQKGWAGGIGIGVLVIAVALGVDFNPPSVEQYTVEQNWDRTRVVGITGQDEVFWVASGSVYHLCAEVSPLENSTQDEILTGTVSDATADTSGGMERLTKQVQMEINQCNAAGHDFALPDPSYLEQTPPSDFADDLLNGGEEPSGDEPADESTEEPAE</sequence>
<feature type="transmembrane region" description="Helical" evidence="2">
    <location>
        <begin position="111"/>
        <end position="133"/>
    </location>
</feature>
<dbReference type="EMBL" id="CAJVAP010000002">
    <property type="protein sequence ID" value="CAG7597626.1"/>
    <property type="molecule type" value="Genomic_DNA"/>
</dbReference>
<proteinExistence type="predicted"/>
<accession>A0A916NUH8</accession>
<keyword evidence="2" id="KW-1133">Transmembrane helix</keyword>
<dbReference type="RefSeq" id="WP_218113817.1">
    <property type="nucleotide sequence ID" value="NZ_CAJVAP010000002.1"/>
</dbReference>
<keyword evidence="2" id="KW-0472">Membrane</keyword>
<gene>
    <name evidence="3" type="ORF">LEUCIP111803_00155</name>
</gene>
<reference evidence="3" key="1">
    <citation type="submission" date="2021-06" db="EMBL/GenBank/DDBJ databases">
        <authorList>
            <person name="Criscuolo A."/>
        </authorList>
    </citation>
    <scope>NUCLEOTIDE SEQUENCE</scope>
    <source>
        <strain evidence="3">CIP111803</strain>
    </source>
</reference>
<evidence type="ECO:0000313" key="3">
    <source>
        <dbReference type="EMBL" id="CAG7597626.1"/>
    </source>
</evidence>
<feature type="compositionally biased region" description="Basic and acidic residues" evidence="1">
    <location>
        <begin position="36"/>
        <end position="46"/>
    </location>
</feature>
<organism evidence="3 4">
    <name type="scientific">Leucobacter soli</name>
    <dbReference type="NCBI Taxonomy" id="2812850"/>
    <lineage>
        <taxon>Bacteria</taxon>
        <taxon>Bacillati</taxon>
        <taxon>Actinomycetota</taxon>
        <taxon>Actinomycetes</taxon>
        <taxon>Micrococcales</taxon>
        <taxon>Microbacteriaceae</taxon>
        <taxon>Leucobacter</taxon>
    </lineage>
</organism>
<feature type="compositionally biased region" description="Acidic residues" evidence="1">
    <location>
        <begin position="322"/>
        <end position="337"/>
    </location>
</feature>
<evidence type="ECO:0000256" key="2">
    <source>
        <dbReference type="SAM" id="Phobius"/>
    </source>
</evidence>
<feature type="transmembrane region" description="Helical" evidence="2">
    <location>
        <begin position="154"/>
        <end position="173"/>
    </location>
</feature>
<feature type="region of interest" description="Disordered" evidence="1">
    <location>
        <begin position="1"/>
        <end position="46"/>
    </location>
</feature>
<keyword evidence="4" id="KW-1185">Reference proteome</keyword>